<sequence>MTCILGVVNLVDHFSIIPVFNMGILVRTLPLIAGGAVASAAAAVTIATRHIRPTPLSALDPSSLVTRFTTVPNQHVDVYEVTLDQATTITAFARAFFQSPLFRAERVVLNLVGVGGAKSDDAIDALLFAVGDNVAHFTVFEATPTELLFGGRPEVNAHSWLAVSNDGRQLRFGSTIQSRPLVRLLTPVHLVYAQLVLASAKYQLETTAAVDKSQR</sequence>
<protein>
    <submittedName>
        <fullName evidence="2">Aste57867_25354 protein</fullName>
    </submittedName>
</protein>
<proteinExistence type="predicted"/>
<accession>A0A485LT20</accession>
<reference evidence="1" key="2">
    <citation type="submission" date="2019-06" db="EMBL/GenBank/DDBJ databases">
        <title>Genomics analysis of Aphanomyces spp. identifies a new class of oomycete effector associated with host adaptation.</title>
        <authorList>
            <person name="Gaulin E."/>
        </authorList>
    </citation>
    <scope>NUCLEOTIDE SEQUENCE</scope>
    <source>
        <strain evidence="1">CBS 578.67</strain>
    </source>
</reference>
<evidence type="ECO:0000313" key="2">
    <source>
        <dbReference type="EMBL" id="VFU01979.1"/>
    </source>
</evidence>
<gene>
    <name evidence="2" type="primary">Aste57867_25354</name>
    <name evidence="1" type="ORF">As57867_025276</name>
    <name evidence="2" type="ORF">ASTE57867_25354</name>
</gene>
<name>A0A485LT20_9STRA</name>
<keyword evidence="3" id="KW-1185">Reference proteome</keyword>
<dbReference type="OrthoDB" id="73350at2759"/>
<dbReference type="Proteomes" id="UP000332933">
    <property type="component" value="Unassembled WGS sequence"/>
</dbReference>
<dbReference type="EMBL" id="CAADRA010007547">
    <property type="protein sequence ID" value="VFU01979.1"/>
    <property type="molecule type" value="Genomic_DNA"/>
</dbReference>
<reference evidence="2 3" key="1">
    <citation type="submission" date="2019-03" db="EMBL/GenBank/DDBJ databases">
        <authorList>
            <person name="Gaulin E."/>
            <person name="Dumas B."/>
        </authorList>
    </citation>
    <scope>NUCLEOTIDE SEQUENCE [LARGE SCALE GENOMIC DNA]</scope>
    <source>
        <strain evidence="2">CBS 568.67</strain>
    </source>
</reference>
<dbReference type="AlphaFoldDB" id="A0A485LT20"/>
<evidence type="ECO:0000313" key="1">
    <source>
        <dbReference type="EMBL" id="KAF0682556.1"/>
    </source>
</evidence>
<dbReference type="EMBL" id="VJMH01007521">
    <property type="protein sequence ID" value="KAF0682556.1"/>
    <property type="molecule type" value="Genomic_DNA"/>
</dbReference>
<organism evidence="2 3">
    <name type="scientific">Aphanomyces stellatus</name>
    <dbReference type="NCBI Taxonomy" id="120398"/>
    <lineage>
        <taxon>Eukaryota</taxon>
        <taxon>Sar</taxon>
        <taxon>Stramenopiles</taxon>
        <taxon>Oomycota</taxon>
        <taxon>Saprolegniomycetes</taxon>
        <taxon>Saprolegniales</taxon>
        <taxon>Verrucalvaceae</taxon>
        <taxon>Aphanomyces</taxon>
    </lineage>
</organism>
<evidence type="ECO:0000313" key="3">
    <source>
        <dbReference type="Proteomes" id="UP000332933"/>
    </source>
</evidence>